<keyword evidence="2" id="KW-1185">Reference proteome</keyword>
<dbReference type="AlphaFoldDB" id="A0AAV4UJB2"/>
<proteinExistence type="predicted"/>
<evidence type="ECO:0000313" key="1">
    <source>
        <dbReference type="EMBL" id="GIY57863.1"/>
    </source>
</evidence>
<gene>
    <name evidence="1" type="ORF">CEXT_49041</name>
</gene>
<sequence>MTIPAVANDFRLAAVDLTSQQLTVGVEMIVCSLTRSGTTLFTDSLINQFLVTGPGPLAHPPPSCSSFIVFPRSQLTEFGPQILAQGGMKCKRSQQLGDSVEAPALLYLFKPQDWIHLVQNICCLHRCTAATFLEPLVISQPAKIISLKKESLFSSVTFNDFDA</sequence>
<protein>
    <recommendedName>
        <fullName evidence="3">Sulfotransferase</fullName>
    </recommendedName>
</protein>
<organism evidence="1 2">
    <name type="scientific">Caerostris extrusa</name>
    <name type="common">Bark spider</name>
    <name type="synonym">Caerostris bankana</name>
    <dbReference type="NCBI Taxonomy" id="172846"/>
    <lineage>
        <taxon>Eukaryota</taxon>
        <taxon>Metazoa</taxon>
        <taxon>Ecdysozoa</taxon>
        <taxon>Arthropoda</taxon>
        <taxon>Chelicerata</taxon>
        <taxon>Arachnida</taxon>
        <taxon>Araneae</taxon>
        <taxon>Araneomorphae</taxon>
        <taxon>Entelegynae</taxon>
        <taxon>Araneoidea</taxon>
        <taxon>Araneidae</taxon>
        <taxon>Caerostris</taxon>
    </lineage>
</organism>
<accession>A0AAV4UJB2</accession>
<dbReference type="Proteomes" id="UP001054945">
    <property type="component" value="Unassembled WGS sequence"/>
</dbReference>
<name>A0AAV4UJB2_CAEEX</name>
<dbReference type="EMBL" id="BPLR01012978">
    <property type="protein sequence ID" value="GIY57863.1"/>
    <property type="molecule type" value="Genomic_DNA"/>
</dbReference>
<comment type="caution">
    <text evidence="1">The sequence shown here is derived from an EMBL/GenBank/DDBJ whole genome shotgun (WGS) entry which is preliminary data.</text>
</comment>
<reference evidence="1 2" key="1">
    <citation type="submission" date="2021-06" db="EMBL/GenBank/DDBJ databases">
        <title>Caerostris extrusa draft genome.</title>
        <authorList>
            <person name="Kono N."/>
            <person name="Arakawa K."/>
        </authorList>
    </citation>
    <scope>NUCLEOTIDE SEQUENCE [LARGE SCALE GENOMIC DNA]</scope>
</reference>
<evidence type="ECO:0008006" key="3">
    <source>
        <dbReference type="Google" id="ProtNLM"/>
    </source>
</evidence>
<evidence type="ECO:0000313" key="2">
    <source>
        <dbReference type="Proteomes" id="UP001054945"/>
    </source>
</evidence>